<protein>
    <submittedName>
        <fullName evidence="5">Uncharacterized protein</fullName>
    </submittedName>
</protein>
<dbReference type="GO" id="GO:0005634">
    <property type="term" value="C:nucleus"/>
    <property type="evidence" value="ECO:0007669"/>
    <property type="project" value="TreeGrafter"/>
</dbReference>
<dbReference type="Pfam" id="PF00491">
    <property type="entry name" value="Arginase"/>
    <property type="match status" value="1"/>
</dbReference>
<evidence type="ECO:0000256" key="2">
    <source>
        <dbReference type="ARBA" id="ARBA00022801"/>
    </source>
</evidence>
<dbReference type="PANTHER" id="PTHR43782">
    <property type="entry name" value="ARGINASE"/>
    <property type="match status" value="1"/>
</dbReference>
<keyword evidence="1" id="KW-0479">Metal-binding</keyword>
<evidence type="ECO:0000313" key="6">
    <source>
        <dbReference type="Proteomes" id="UP000258309"/>
    </source>
</evidence>
<dbReference type="SUPFAM" id="SSF52768">
    <property type="entry name" value="Arginase/deacetylase"/>
    <property type="match status" value="1"/>
</dbReference>
<dbReference type="OMA" id="LAMXTIS"/>
<proteinExistence type="inferred from homology"/>
<dbReference type="InterPro" id="IPR006035">
    <property type="entry name" value="Ureohydrolase"/>
</dbReference>
<keyword evidence="3" id="KW-0464">Manganese</keyword>
<keyword evidence="2" id="KW-0378">Hydrolase</keyword>
<dbReference type="PANTHER" id="PTHR43782:SF3">
    <property type="entry name" value="ARGINASE"/>
    <property type="match status" value="1"/>
</dbReference>
<accession>A0A3E2GRU3</accession>
<dbReference type="STRING" id="5539.A0A3E2GRU3"/>
<reference evidence="5 6" key="1">
    <citation type="submission" date="2018-05" db="EMBL/GenBank/DDBJ databases">
        <title>Draft genome sequence of Scytalidium lignicola DSM 105466, a ubiquitous saprotrophic fungus.</title>
        <authorList>
            <person name="Buettner E."/>
            <person name="Gebauer A.M."/>
            <person name="Hofrichter M."/>
            <person name="Liers C."/>
            <person name="Kellner H."/>
        </authorList>
    </citation>
    <scope>NUCLEOTIDE SEQUENCE [LARGE SCALE GENOMIC DNA]</scope>
    <source>
        <strain evidence="5 6">DSM 105466</strain>
    </source>
</reference>
<evidence type="ECO:0000256" key="3">
    <source>
        <dbReference type="ARBA" id="ARBA00023211"/>
    </source>
</evidence>
<dbReference type="GO" id="GO:0030145">
    <property type="term" value="F:manganese ion binding"/>
    <property type="evidence" value="ECO:0007669"/>
    <property type="project" value="TreeGrafter"/>
</dbReference>
<dbReference type="PROSITE" id="PS51409">
    <property type="entry name" value="ARGINASE_2"/>
    <property type="match status" value="1"/>
</dbReference>
<comment type="similarity">
    <text evidence="4">Belongs to the arginase family.</text>
</comment>
<dbReference type="GO" id="GO:0005829">
    <property type="term" value="C:cytosol"/>
    <property type="evidence" value="ECO:0007669"/>
    <property type="project" value="TreeGrafter"/>
</dbReference>
<name>A0A3E2GRU3_SCYLI</name>
<dbReference type="Gene3D" id="3.40.800.10">
    <property type="entry name" value="Ureohydrolase domain"/>
    <property type="match status" value="1"/>
</dbReference>
<organism evidence="5 6">
    <name type="scientific">Scytalidium lignicola</name>
    <name type="common">Hyphomycete</name>
    <dbReference type="NCBI Taxonomy" id="5539"/>
    <lineage>
        <taxon>Eukaryota</taxon>
        <taxon>Fungi</taxon>
        <taxon>Dikarya</taxon>
        <taxon>Ascomycota</taxon>
        <taxon>Pezizomycotina</taxon>
        <taxon>Leotiomycetes</taxon>
        <taxon>Leotiomycetes incertae sedis</taxon>
        <taxon>Scytalidium</taxon>
    </lineage>
</organism>
<feature type="non-terminal residue" evidence="5">
    <location>
        <position position="147"/>
    </location>
</feature>
<gene>
    <name evidence="5" type="ORF">B7463_g12476</name>
</gene>
<dbReference type="EMBL" id="NCSJ02000575">
    <property type="protein sequence ID" value="RFU23864.1"/>
    <property type="molecule type" value="Genomic_DNA"/>
</dbReference>
<dbReference type="Proteomes" id="UP000258309">
    <property type="component" value="Unassembled WGS sequence"/>
</dbReference>
<evidence type="ECO:0000313" key="5">
    <source>
        <dbReference type="EMBL" id="RFU23864.1"/>
    </source>
</evidence>
<dbReference type="AlphaFoldDB" id="A0A3E2GRU3"/>
<evidence type="ECO:0000256" key="4">
    <source>
        <dbReference type="PROSITE-ProRule" id="PRU00742"/>
    </source>
</evidence>
<keyword evidence="6" id="KW-1185">Reference proteome</keyword>
<dbReference type="InterPro" id="IPR023696">
    <property type="entry name" value="Ureohydrolase_dom_sf"/>
</dbReference>
<dbReference type="GO" id="GO:0004053">
    <property type="term" value="F:arginase activity"/>
    <property type="evidence" value="ECO:0007669"/>
    <property type="project" value="TreeGrafter"/>
</dbReference>
<evidence type="ECO:0000256" key="1">
    <source>
        <dbReference type="ARBA" id="ARBA00022723"/>
    </source>
</evidence>
<dbReference type="OrthoDB" id="9992747at2759"/>
<feature type="non-terminal residue" evidence="5">
    <location>
        <position position="1"/>
    </location>
</feature>
<sequence length="147" mass="15820">MASSVIQPKFLSKPDQLSVVARKPGVDLAPSALIKSGLPNHLNSKLGYEIHFDDAAHSYEDFLSAFDSEVSGMKNPLTVSAMTRKLSEQVTKHAKEGLFVLTLGVDHSVAIETVSGTAKATRERLGRDGIKSLASLVSTARFAWPNL</sequence>
<comment type="caution">
    <text evidence="5">The sequence shown here is derived from an EMBL/GenBank/DDBJ whole genome shotgun (WGS) entry which is preliminary data.</text>
</comment>